<evidence type="ECO:0000313" key="2">
    <source>
        <dbReference type="EMBL" id="PKQ68256.1"/>
    </source>
</evidence>
<dbReference type="Gene3D" id="3.40.50.1820">
    <property type="entry name" value="alpha/beta hydrolase"/>
    <property type="match status" value="1"/>
</dbReference>
<dbReference type="RefSeq" id="WP_133121551.1">
    <property type="nucleotide sequence ID" value="NZ_NKXO01000026.1"/>
</dbReference>
<keyword evidence="1" id="KW-0812">Transmembrane</keyword>
<name>A0A2N3ID75_9BACT</name>
<dbReference type="PANTHER" id="PTHR12277:SF81">
    <property type="entry name" value="PROTEIN ABHD13"/>
    <property type="match status" value="1"/>
</dbReference>
<organism evidence="2 3">
    <name type="scientific">Raineya orbicola</name>
    <dbReference type="NCBI Taxonomy" id="2016530"/>
    <lineage>
        <taxon>Bacteria</taxon>
        <taxon>Pseudomonadati</taxon>
        <taxon>Bacteroidota</taxon>
        <taxon>Cytophagia</taxon>
        <taxon>Cytophagales</taxon>
        <taxon>Raineyaceae</taxon>
        <taxon>Raineya</taxon>
    </lineage>
</organism>
<dbReference type="Proteomes" id="UP000233387">
    <property type="component" value="Unassembled WGS sequence"/>
</dbReference>
<dbReference type="GO" id="GO:0016787">
    <property type="term" value="F:hydrolase activity"/>
    <property type="evidence" value="ECO:0007669"/>
    <property type="project" value="UniProtKB-KW"/>
</dbReference>
<dbReference type="EMBL" id="NKXO01000026">
    <property type="protein sequence ID" value="PKQ68256.1"/>
    <property type="molecule type" value="Genomic_DNA"/>
</dbReference>
<keyword evidence="3" id="KW-1185">Reference proteome</keyword>
<dbReference type="InterPro" id="IPR029058">
    <property type="entry name" value="AB_hydrolase_fold"/>
</dbReference>
<dbReference type="AlphaFoldDB" id="A0A2N3ID75"/>
<keyword evidence="2" id="KW-0378">Hydrolase</keyword>
<evidence type="ECO:0000256" key="1">
    <source>
        <dbReference type="SAM" id="Phobius"/>
    </source>
</evidence>
<dbReference type="OrthoDB" id="9777090at2"/>
<gene>
    <name evidence="2" type="ORF">Rain11_1724</name>
</gene>
<feature type="transmembrane region" description="Helical" evidence="1">
    <location>
        <begin position="9"/>
        <end position="27"/>
    </location>
</feature>
<comment type="caution">
    <text evidence="2">The sequence shown here is derived from an EMBL/GenBank/DDBJ whole genome shotgun (WGS) entry which is preliminary data.</text>
</comment>
<accession>A0A2N3ID75</accession>
<sequence length="287" mass="33416">MKNLRTKAFIGLFILLFGAYVGGYFWLKSSFQKLAFPSLVEVPTFFFSEKMKQFGLEYEKVSLPSSYGNIEACIVPSKSENKIWLLYLQNSDKLYHSEKNIWRYKIWNYLGMNVITPNYILNEQTQSVENPEKLYQTALVTYNYLTSTLDVPSDKILFYGEGVGTYSAIRLGNEMSLAGIVVENGFVSLQSYLQDLYPIFNVRWVVPNWLNVEKEIADLDKPILFFNSLKDETFPFRHTQILYEKTASEQKKIVTLKKNLQQIKEKDGKTYQKALADFLKELKLRNL</sequence>
<keyword evidence="1" id="KW-1133">Transmembrane helix</keyword>
<evidence type="ECO:0000313" key="3">
    <source>
        <dbReference type="Proteomes" id="UP000233387"/>
    </source>
</evidence>
<protein>
    <submittedName>
        <fullName evidence="2">Alpha/beta hydrolase family</fullName>
    </submittedName>
</protein>
<dbReference type="PANTHER" id="PTHR12277">
    <property type="entry name" value="ALPHA/BETA HYDROLASE DOMAIN-CONTAINING PROTEIN"/>
    <property type="match status" value="1"/>
</dbReference>
<proteinExistence type="predicted"/>
<dbReference type="SUPFAM" id="SSF53474">
    <property type="entry name" value="alpha/beta-Hydrolases"/>
    <property type="match status" value="1"/>
</dbReference>
<reference evidence="2 3" key="1">
    <citation type="submission" date="2017-06" db="EMBL/GenBank/DDBJ databases">
        <title>Raineya orbicola gen. nov., sp. nov. a slightly thermophilic bacterium of the phylum Bacteroidetes and the description of Raineyaceae fam. nov.</title>
        <authorList>
            <person name="Albuquerque L."/>
            <person name="Polonia A.R.M."/>
            <person name="Barroso C."/>
            <person name="Froufe H.J.C."/>
            <person name="Lage O."/>
            <person name="Lobo-Da-Cunha A."/>
            <person name="Egas C."/>
            <person name="Da Costa M.S."/>
        </authorList>
    </citation>
    <scope>NUCLEOTIDE SEQUENCE [LARGE SCALE GENOMIC DNA]</scope>
    <source>
        <strain evidence="2 3">SPSPC-11</strain>
    </source>
</reference>
<keyword evidence="1" id="KW-0472">Membrane</keyword>